<reference evidence="2" key="1">
    <citation type="submission" date="2016-10" db="EMBL/GenBank/DDBJ databases">
        <authorList>
            <person name="Varghese N."/>
            <person name="Submissions S."/>
        </authorList>
    </citation>
    <scope>NUCLEOTIDE SEQUENCE [LARGE SCALE GENOMIC DNA]</scope>
    <source>
        <strain evidence="2">NLAE-zl-G277</strain>
    </source>
</reference>
<sequence>MERDGKGRRIADWQGLGSILAREGLGSILAWEESGGNLTRQGLGDNRSGKY</sequence>
<keyword evidence="2" id="KW-1185">Reference proteome</keyword>
<protein>
    <submittedName>
        <fullName evidence="1">Uncharacterized protein</fullName>
    </submittedName>
</protein>
<dbReference type="EMBL" id="FOIM01000017">
    <property type="protein sequence ID" value="SET85857.1"/>
    <property type="molecule type" value="Genomic_DNA"/>
</dbReference>
<dbReference type="STRING" id="460384.SAMN05216313_11719"/>
<name>A0A1I0HPC3_9FIRM</name>
<accession>A0A1I0HPC3</accession>
<dbReference type="AlphaFoldDB" id="A0A1I0HPC3"/>
<evidence type="ECO:0000313" key="1">
    <source>
        <dbReference type="EMBL" id="SET85857.1"/>
    </source>
</evidence>
<dbReference type="Proteomes" id="UP000198508">
    <property type="component" value="Unassembled WGS sequence"/>
</dbReference>
<evidence type="ECO:0000313" key="2">
    <source>
        <dbReference type="Proteomes" id="UP000198508"/>
    </source>
</evidence>
<dbReference type="RefSeq" id="WP_166435041.1">
    <property type="nucleotide sequence ID" value="NZ_DAINWJ010000345.1"/>
</dbReference>
<proteinExistence type="predicted"/>
<organism evidence="1 2">
    <name type="scientific">Enterocloster lavalensis</name>
    <dbReference type="NCBI Taxonomy" id="460384"/>
    <lineage>
        <taxon>Bacteria</taxon>
        <taxon>Bacillati</taxon>
        <taxon>Bacillota</taxon>
        <taxon>Clostridia</taxon>
        <taxon>Lachnospirales</taxon>
        <taxon>Lachnospiraceae</taxon>
        <taxon>Enterocloster</taxon>
    </lineage>
</organism>
<gene>
    <name evidence="1" type="ORF">SAMN05216313_11719</name>
</gene>